<gene>
    <name evidence="2" type="ORF">GFC01_16625</name>
</gene>
<dbReference type="Proteomes" id="UP000441717">
    <property type="component" value="Unassembled WGS sequence"/>
</dbReference>
<evidence type="ECO:0000313" key="3">
    <source>
        <dbReference type="Proteomes" id="UP000441717"/>
    </source>
</evidence>
<evidence type="ECO:0000256" key="1">
    <source>
        <dbReference type="SAM" id="MobiDB-lite"/>
    </source>
</evidence>
<organism evidence="2 3">
    <name type="scientific">Desulfofundulus thermobenzoicus</name>
    <dbReference type="NCBI Taxonomy" id="29376"/>
    <lineage>
        <taxon>Bacteria</taxon>
        <taxon>Bacillati</taxon>
        <taxon>Bacillota</taxon>
        <taxon>Clostridia</taxon>
        <taxon>Eubacteriales</taxon>
        <taxon>Peptococcaceae</taxon>
        <taxon>Desulfofundulus</taxon>
    </lineage>
</organism>
<sequence length="140" mass="15835">MFFRYWPEQPGRNRDDQWRQVDEAEIRIGDVNMSMSRRSKQDIVAEFSAFIPRAEIRRRHYKAGEIIREDELILNSITIVHAPRHRPGEGAGIPSPSAPPHGSAPACQGPENGFPGEGGDRNYSRKAEVIWPSWGRSRGG</sequence>
<protein>
    <submittedName>
        <fullName evidence="2">Uncharacterized protein</fullName>
    </submittedName>
</protein>
<evidence type="ECO:0000313" key="2">
    <source>
        <dbReference type="EMBL" id="MQL53850.1"/>
    </source>
</evidence>
<feature type="compositionally biased region" description="Low complexity" evidence="1">
    <location>
        <begin position="92"/>
        <end position="106"/>
    </location>
</feature>
<accession>A0A6N7IUU2</accession>
<keyword evidence="3" id="KW-1185">Reference proteome</keyword>
<proteinExistence type="predicted"/>
<feature type="region of interest" description="Disordered" evidence="1">
    <location>
        <begin position="84"/>
        <end position="125"/>
    </location>
</feature>
<name>A0A6N7IUU2_9FIRM</name>
<reference evidence="2 3" key="1">
    <citation type="submission" date="2019-10" db="EMBL/GenBank/DDBJ databases">
        <title>Comparative genomics of sulfur disproportionating microorganisms.</title>
        <authorList>
            <person name="Ward L.M."/>
            <person name="Bertran E."/>
            <person name="Johnston D."/>
        </authorList>
    </citation>
    <scope>NUCLEOTIDE SEQUENCE [LARGE SCALE GENOMIC DNA]</scope>
    <source>
        <strain evidence="2 3">DSM 14055</strain>
    </source>
</reference>
<feature type="non-terminal residue" evidence="2">
    <location>
        <position position="140"/>
    </location>
</feature>
<dbReference type="EMBL" id="WHYR01000073">
    <property type="protein sequence ID" value="MQL53850.1"/>
    <property type="molecule type" value="Genomic_DNA"/>
</dbReference>
<comment type="caution">
    <text evidence="2">The sequence shown here is derived from an EMBL/GenBank/DDBJ whole genome shotgun (WGS) entry which is preliminary data.</text>
</comment>
<dbReference type="AlphaFoldDB" id="A0A6N7IUU2"/>